<dbReference type="GO" id="GO:0016491">
    <property type="term" value="F:oxidoreductase activity"/>
    <property type="evidence" value="ECO:0007669"/>
    <property type="project" value="UniProtKB-KW"/>
</dbReference>
<dbReference type="Proteomes" id="UP001303647">
    <property type="component" value="Unassembled WGS sequence"/>
</dbReference>
<feature type="region of interest" description="Disordered" evidence="2">
    <location>
        <begin position="297"/>
        <end position="329"/>
    </location>
</feature>
<dbReference type="Gene3D" id="3.40.50.720">
    <property type="entry name" value="NAD(P)-binding Rossmann-like Domain"/>
    <property type="match status" value="1"/>
</dbReference>
<feature type="region of interest" description="Disordered" evidence="2">
    <location>
        <begin position="166"/>
        <end position="202"/>
    </location>
</feature>
<comment type="caution">
    <text evidence="3">The sequence shown here is derived from an EMBL/GenBank/DDBJ whole genome shotgun (WGS) entry which is preliminary data.</text>
</comment>
<dbReference type="InterPro" id="IPR002347">
    <property type="entry name" value="SDR_fam"/>
</dbReference>
<feature type="compositionally biased region" description="Low complexity" evidence="2">
    <location>
        <begin position="304"/>
        <end position="320"/>
    </location>
</feature>
<sequence length="397" mass="42311">MVTLEQMRSSNARIPDCLPPGVVAVFAGGTSGIGEATMKQFAKYAVEPRIYFIGRSERAAVRITDELVTINPKGQYHFIQADLSLLHNVDEVCYEIKRHESLINLLFLTPGTMVTGKETPEHLYYPTAVTYYARVRLIVNLLPLLQKAPSLRRVVSVFGGTKEGPVTVGDLQGRSLALPPRSSVAPPKGSHSNGNNPDSKTTSAHLLHLRAHTSSMMTLALESLALEAPDVSFVHSSPGWVRTHLGREVRAASAAAAGSLVKVVLSKVVGPMVAVPLAEAGERQLFLATSARFPPARLGGRRGSGNSSGSAESGGSTESGVAGGTEGVGLREGDGVAVARGSDARIGSGVYSVNFDGEPQGVKAQETVRRLREEDLVRRLWLHTVGEFVRVTGTEFV</sequence>
<accession>A0AAN7HL96</accession>
<protein>
    <recommendedName>
        <fullName evidence="5">Short-chain dehydrogenase/reductase</fullName>
    </recommendedName>
</protein>
<dbReference type="EMBL" id="MU857758">
    <property type="protein sequence ID" value="KAK4244099.1"/>
    <property type="molecule type" value="Genomic_DNA"/>
</dbReference>
<name>A0AAN7HL96_9PEZI</name>
<evidence type="ECO:0000313" key="3">
    <source>
        <dbReference type="EMBL" id="KAK4244099.1"/>
    </source>
</evidence>
<evidence type="ECO:0000256" key="2">
    <source>
        <dbReference type="SAM" id="MobiDB-lite"/>
    </source>
</evidence>
<proteinExistence type="predicted"/>
<reference evidence="3" key="2">
    <citation type="submission" date="2023-05" db="EMBL/GenBank/DDBJ databases">
        <authorList>
            <consortium name="Lawrence Berkeley National Laboratory"/>
            <person name="Steindorff A."/>
            <person name="Hensen N."/>
            <person name="Bonometti L."/>
            <person name="Westerberg I."/>
            <person name="Brannstrom I.O."/>
            <person name="Guillou S."/>
            <person name="Cros-Aarteil S."/>
            <person name="Calhoun S."/>
            <person name="Haridas S."/>
            <person name="Kuo A."/>
            <person name="Mondo S."/>
            <person name="Pangilinan J."/>
            <person name="Riley R."/>
            <person name="Labutti K."/>
            <person name="Andreopoulos B."/>
            <person name="Lipzen A."/>
            <person name="Chen C."/>
            <person name="Yanf M."/>
            <person name="Daum C."/>
            <person name="Ng V."/>
            <person name="Clum A."/>
            <person name="Ohm R."/>
            <person name="Martin F."/>
            <person name="Silar P."/>
            <person name="Natvig D."/>
            <person name="Lalanne C."/>
            <person name="Gautier V."/>
            <person name="Ament-Velasquez S.L."/>
            <person name="Kruys A."/>
            <person name="Hutchinson M.I."/>
            <person name="Powell A.J."/>
            <person name="Barry K."/>
            <person name="Miller A.N."/>
            <person name="Grigoriev I.V."/>
            <person name="Debuchy R."/>
            <person name="Gladieux P."/>
            <person name="Thoren M.H."/>
            <person name="Johannesson H."/>
        </authorList>
    </citation>
    <scope>NUCLEOTIDE SEQUENCE</scope>
    <source>
        <strain evidence="3">CBS 359.72</strain>
    </source>
</reference>
<organism evidence="3 4">
    <name type="scientific">Corynascus novoguineensis</name>
    <dbReference type="NCBI Taxonomy" id="1126955"/>
    <lineage>
        <taxon>Eukaryota</taxon>
        <taxon>Fungi</taxon>
        <taxon>Dikarya</taxon>
        <taxon>Ascomycota</taxon>
        <taxon>Pezizomycotina</taxon>
        <taxon>Sordariomycetes</taxon>
        <taxon>Sordariomycetidae</taxon>
        <taxon>Sordariales</taxon>
        <taxon>Chaetomiaceae</taxon>
        <taxon>Corynascus</taxon>
    </lineage>
</organism>
<dbReference type="PANTHER" id="PTHR47534">
    <property type="entry name" value="YALI0E05731P"/>
    <property type="match status" value="1"/>
</dbReference>
<evidence type="ECO:0000256" key="1">
    <source>
        <dbReference type="ARBA" id="ARBA00023002"/>
    </source>
</evidence>
<feature type="compositionally biased region" description="Polar residues" evidence="2">
    <location>
        <begin position="190"/>
        <end position="202"/>
    </location>
</feature>
<dbReference type="Pfam" id="PF00106">
    <property type="entry name" value="adh_short"/>
    <property type="match status" value="1"/>
</dbReference>
<dbReference type="SUPFAM" id="SSF51735">
    <property type="entry name" value="NAD(P)-binding Rossmann-fold domains"/>
    <property type="match status" value="1"/>
</dbReference>
<evidence type="ECO:0000313" key="4">
    <source>
        <dbReference type="Proteomes" id="UP001303647"/>
    </source>
</evidence>
<dbReference type="InterPro" id="IPR052228">
    <property type="entry name" value="Sec_Metab_Biosynth_Oxidored"/>
</dbReference>
<dbReference type="AlphaFoldDB" id="A0AAN7HL96"/>
<dbReference type="PANTHER" id="PTHR47534:SF3">
    <property type="entry name" value="ALCOHOL DEHYDROGENASE-LIKE C-TERMINAL DOMAIN-CONTAINING PROTEIN"/>
    <property type="match status" value="1"/>
</dbReference>
<evidence type="ECO:0008006" key="5">
    <source>
        <dbReference type="Google" id="ProtNLM"/>
    </source>
</evidence>
<gene>
    <name evidence="3" type="ORF">C7999DRAFT_17621</name>
</gene>
<dbReference type="InterPro" id="IPR036291">
    <property type="entry name" value="NAD(P)-bd_dom_sf"/>
</dbReference>
<keyword evidence="1" id="KW-0560">Oxidoreductase</keyword>
<keyword evidence="4" id="KW-1185">Reference proteome</keyword>
<reference evidence="3" key="1">
    <citation type="journal article" date="2023" name="Mol. Phylogenet. Evol.">
        <title>Genome-scale phylogeny and comparative genomics of the fungal order Sordariales.</title>
        <authorList>
            <person name="Hensen N."/>
            <person name="Bonometti L."/>
            <person name="Westerberg I."/>
            <person name="Brannstrom I.O."/>
            <person name="Guillou S."/>
            <person name="Cros-Aarteil S."/>
            <person name="Calhoun S."/>
            <person name="Haridas S."/>
            <person name="Kuo A."/>
            <person name="Mondo S."/>
            <person name="Pangilinan J."/>
            <person name="Riley R."/>
            <person name="LaButti K."/>
            <person name="Andreopoulos B."/>
            <person name="Lipzen A."/>
            <person name="Chen C."/>
            <person name="Yan M."/>
            <person name="Daum C."/>
            <person name="Ng V."/>
            <person name="Clum A."/>
            <person name="Steindorff A."/>
            <person name="Ohm R.A."/>
            <person name="Martin F."/>
            <person name="Silar P."/>
            <person name="Natvig D.O."/>
            <person name="Lalanne C."/>
            <person name="Gautier V."/>
            <person name="Ament-Velasquez S.L."/>
            <person name="Kruys A."/>
            <person name="Hutchinson M.I."/>
            <person name="Powell A.J."/>
            <person name="Barry K."/>
            <person name="Miller A.N."/>
            <person name="Grigoriev I.V."/>
            <person name="Debuchy R."/>
            <person name="Gladieux P."/>
            <person name="Hiltunen Thoren M."/>
            <person name="Johannesson H."/>
        </authorList>
    </citation>
    <scope>NUCLEOTIDE SEQUENCE</scope>
    <source>
        <strain evidence="3">CBS 359.72</strain>
    </source>
</reference>